<sequence length="1205" mass="135194">MKTIFTKIGKLLLVSLVIFSMSFSQLNSVNAWDDKVPHEFTRIKNIKYPEWWGRKISGLSSWSTYSTMYNGKWAYCLESSKNSPQNGQYPAEVIENNEAVRKLLYYGFGGPAAWGQFANGYNLKEAICPDDDYLTNDDVKYLLTHIFLSGAYSNDWNGFNEELFNKAFGGSYGTNIMNMYRDILNLPEPGNGVSWSGNTVGKTAIFNAEFDKETKTQKTNTVTFNGTNLAVINIPLQDNVTIHITKTGFVQTGGIATVHGGESFYFTTPCKNSPSNYQSGNVCGSGCEMFTALAIKTGIEGDQTEGTWMWDPDGTVLYLDINWIDLGKIEIKKTNTNTDLIDDAVFNLKSISFDGYSEDIIVTNGKLLVEYLPVGTYELKEIQAPEGYLLNETIYTLTVNRDQTTTQVVVNEEPRGEINLTKEINTDKTDGKLGDAYLQGNEYTLKAKEKITNKTGTVTYFERDDVIDIQTTDEQGKLKFDDLHIGKYYIEESKSNETLVLNSDDIDVSIDYEGQIVSKILRSTNTDNRVNMQKIQIFKAGEKDAESGIVVGLANAEFTFKLKSEVDKIGWDNSIIYDVITTDQNGQAHTKYLPYGEYIVRETKTPQDYITAPDFIVSVTKDYSEYIDVEQIKIININNRPATAQLKLVKKDLDSNKVVTLNSATFKVKAREDIVSNGRIIYKAGEVIKQKIGGKIYDSFTTSADNIVVPSGSFNNDGDIGSVMLPLQLDVGKYYIDEIKTPTGYLSLDKPIDFIIENIRDYNKDKDGDPILEVVIKNDKPEGQLKVVKSIESNIVDKSFIKNNDLSKIKFRLTAKENILDMADGTIIYGKNAIVGEYNLSKDGKLTVSDLPMGIYELQEISTLEGLVHNGIKYEIKFIQTDLTTKVYTVTQNIVNKPTMIEISKTAVTGTKELEGAFMQLLDSNRNVVCEWISGKKPYVVEGLEIGKTYILKEDFAPLGYVQAKEISFVIENTSEKQKVHMVDKVVGVKKIDIYGKVVDGALLQVVSTKTKNIVDQWVVDEGENHNVEGLIAGETYILKELQAPDGYVLADDIEFIVEDDKQDQEIVMVDEFTKVEISKIDIINSKELPGARLLLEDISTGENIFIERWVSGNQPHMFEGLIVGHKYRLSEEAAPKGYQIAKAIEFIVEDTNKVQRIEMRDELLPIQPQTSDGKNIDSIISMFWVSGIVMLGMGYVFLRKKECK</sequence>
<evidence type="ECO:0000259" key="6">
    <source>
        <dbReference type="Pfam" id="PF17802"/>
    </source>
</evidence>
<dbReference type="EMBL" id="FOIN01000007">
    <property type="protein sequence ID" value="SET34516.1"/>
    <property type="molecule type" value="Genomic_DNA"/>
</dbReference>
<evidence type="ECO:0000313" key="9">
    <source>
        <dbReference type="Proteomes" id="UP000198558"/>
    </source>
</evidence>
<feature type="domain" description="SpaA-like prealbumin fold" evidence="6">
    <location>
        <begin position="327"/>
        <end position="412"/>
    </location>
</feature>
<reference evidence="9" key="1">
    <citation type="submission" date="2016-10" db="EMBL/GenBank/DDBJ databases">
        <authorList>
            <person name="Varghese N."/>
            <person name="Submissions S."/>
        </authorList>
    </citation>
    <scope>NUCLEOTIDE SEQUENCE [LARGE SCALE GENOMIC DNA]</scope>
    <source>
        <strain evidence="9">DSM 1551</strain>
    </source>
</reference>
<keyword evidence="4" id="KW-0812">Transmembrane</keyword>
<dbReference type="OrthoDB" id="1769694at2"/>
<feature type="domain" description="SpaA-like prealbumin fold" evidence="6">
    <location>
        <begin position="987"/>
        <end position="1071"/>
    </location>
</feature>
<dbReference type="RefSeq" id="WP_092352995.1">
    <property type="nucleotide sequence ID" value="NZ_FOIN01000007.1"/>
</dbReference>
<evidence type="ECO:0000256" key="5">
    <source>
        <dbReference type="SAM" id="SignalP"/>
    </source>
</evidence>
<keyword evidence="2" id="KW-0964">Secreted</keyword>
<feature type="domain" description="SpaA-like prealbumin fold" evidence="6">
    <location>
        <begin position="647"/>
        <end position="758"/>
    </location>
</feature>
<dbReference type="Pfam" id="PF20610">
    <property type="entry name" value="TED_2"/>
    <property type="match status" value="1"/>
</dbReference>
<evidence type="ECO:0000256" key="3">
    <source>
        <dbReference type="ARBA" id="ARBA00022729"/>
    </source>
</evidence>
<dbReference type="PANTHER" id="PTHR36108">
    <property type="entry name" value="COLOSSIN-B-RELATED"/>
    <property type="match status" value="1"/>
</dbReference>
<gene>
    <name evidence="8" type="ORF">SAMN04489758_10724</name>
</gene>
<name>A0A1I0DQJ4_9FIRM</name>
<dbReference type="PANTHER" id="PTHR36108:SF13">
    <property type="entry name" value="COLOSSIN-B-RELATED"/>
    <property type="match status" value="1"/>
</dbReference>
<dbReference type="InterPro" id="IPR041033">
    <property type="entry name" value="SpaA_PFL_dom_1"/>
</dbReference>
<evidence type="ECO:0000256" key="1">
    <source>
        <dbReference type="ARBA" id="ARBA00007257"/>
    </source>
</evidence>
<dbReference type="InterPro" id="IPR046751">
    <property type="entry name" value="TED_2"/>
</dbReference>
<accession>A0A1I0DQJ4</accession>
<evidence type="ECO:0000313" key="8">
    <source>
        <dbReference type="EMBL" id="SET34516.1"/>
    </source>
</evidence>
<dbReference type="AlphaFoldDB" id="A0A1I0DQJ4"/>
<feature type="domain" description="Thioester" evidence="7">
    <location>
        <begin position="38"/>
        <end position="178"/>
    </location>
</feature>
<feature type="transmembrane region" description="Helical" evidence="4">
    <location>
        <begin position="1180"/>
        <end position="1199"/>
    </location>
</feature>
<evidence type="ECO:0000256" key="2">
    <source>
        <dbReference type="ARBA" id="ARBA00022525"/>
    </source>
</evidence>
<dbReference type="InterPro" id="IPR013783">
    <property type="entry name" value="Ig-like_fold"/>
</dbReference>
<keyword evidence="9" id="KW-1185">Reference proteome</keyword>
<keyword evidence="3 5" id="KW-0732">Signal</keyword>
<dbReference type="GeneID" id="78287959"/>
<proteinExistence type="inferred from homology"/>
<feature type="domain" description="SpaA-like prealbumin fold" evidence="6">
    <location>
        <begin position="803"/>
        <end position="889"/>
    </location>
</feature>
<feature type="signal peptide" evidence="5">
    <location>
        <begin position="1"/>
        <end position="26"/>
    </location>
</feature>
<feature type="chain" id="PRO_5038555146" evidence="5">
    <location>
        <begin position="27"/>
        <end position="1205"/>
    </location>
</feature>
<evidence type="ECO:0000259" key="7">
    <source>
        <dbReference type="Pfam" id="PF20610"/>
    </source>
</evidence>
<keyword evidence="4" id="KW-1133">Transmembrane helix</keyword>
<feature type="domain" description="SpaA-like prealbumin fold" evidence="6">
    <location>
        <begin position="425"/>
        <end position="516"/>
    </location>
</feature>
<feature type="domain" description="SpaA-like prealbumin fold" evidence="6">
    <location>
        <begin position="901"/>
        <end position="985"/>
    </location>
</feature>
<organism evidence="8 9">
    <name type="scientific">Thomasclavelia cocleata</name>
    <dbReference type="NCBI Taxonomy" id="69824"/>
    <lineage>
        <taxon>Bacteria</taxon>
        <taxon>Bacillati</taxon>
        <taxon>Bacillota</taxon>
        <taxon>Erysipelotrichia</taxon>
        <taxon>Erysipelotrichales</taxon>
        <taxon>Coprobacillaceae</taxon>
        <taxon>Thomasclavelia</taxon>
    </lineage>
</organism>
<dbReference type="Proteomes" id="UP000198558">
    <property type="component" value="Unassembled WGS sequence"/>
</dbReference>
<comment type="similarity">
    <text evidence="1">Belongs to the serine-aspartate repeat-containing protein (SDr) family.</text>
</comment>
<dbReference type="Gene3D" id="2.60.40.10">
    <property type="entry name" value="Immunoglobulins"/>
    <property type="match status" value="8"/>
</dbReference>
<dbReference type="SUPFAM" id="SSF49478">
    <property type="entry name" value="Cna protein B-type domain"/>
    <property type="match status" value="1"/>
</dbReference>
<dbReference type="Pfam" id="PF17802">
    <property type="entry name" value="SpaA"/>
    <property type="match status" value="8"/>
</dbReference>
<evidence type="ECO:0000256" key="4">
    <source>
        <dbReference type="SAM" id="Phobius"/>
    </source>
</evidence>
<feature type="domain" description="SpaA-like prealbumin fold" evidence="6">
    <location>
        <begin position="1075"/>
        <end position="1163"/>
    </location>
</feature>
<keyword evidence="4" id="KW-0472">Membrane</keyword>
<protein>
    <submittedName>
        <fullName evidence="8">Cna protein B-type domain-containing protein</fullName>
    </submittedName>
</protein>
<feature type="domain" description="SpaA-like prealbumin fold" evidence="6">
    <location>
        <begin position="552"/>
        <end position="629"/>
    </location>
</feature>